<dbReference type="PROSITE" id="PS00491">
    <property type="entry name" value="PROLINE_PEPTIDASE"/>
    <property type="match status" value="1"/>
</dbReference>
<gene>
    <name evidence="4" type="primary">ypdF_24</name>
    <name evidence="4" type="ORF">SDC9_187410</name>
</gene>
<dbReference type="InterPro" id="IPR000994">
    <property type="entry name" value="Pept_M24"/>
</dbReference>
<proteinExistence type="predicted"/>
<keyword evidence="4" id="KW-0031">Aminopeptidase</keyword>
<dbReference type="PANTHER" id="PTHR46112:SF3">
    <property type="entry name" value="AMINOPEPTIDASE YPDF"/>
    <property type="match status" value="1"/>
</dbReference>
<dbReference type="InterPro" id="IPR001131">
    <property type="entry name" value="Peptidase_M24B_aminopep-P_CS"/>
</dbReference>
<dbReference type="EMBL" id="VSSQ01095956">
    <property type="protein sequence ID" value="MPN39876.1"/>
    <property type="molecule type" value="Genomic_DNA"/>
</dbReference>
<sequence>MKAQQAALGALRDGISCTEGDAAAREVISAAGYGDYFGHGTGHGVGMEIHEQPRLSPSAGEAVLRAGNLVTVEPGIYLPGKFGVRIEDMVSITENGCENLTKSPKELIIT</sequence>
<reference evidence="4" key="1">
    <citation type="submission" date="2019-08" db="EMBL/GenBank/DDBJ databases">
        <authorList>
            <person name="Kucharzyk K."/>
            <person name="Murdoch R.W."/>
            <person name="Higgins S."/>
            <person name="Loffler F."/>
        </authorList>
    </citation>
    <scope>NUCLEOTIDE SEQUENCE</scope>
</reference>
<dbReference type="SUPFAM" id="SSF55920">
    <property type="entry name" value="Creatinase/aminopeptidase"/>
    <property type="match status" value="1"/>
</dbReference>
<dbReference type="InterPro" id="IPR036005">
    <property type="entry name" value="Creatinase/aminopeptidase-like"/>
</dbReference>
<name>A0A645HMT2_9ZZZZ</name>
<dbReference type="Pfam" id="PF00557">
    <property type="entry name" value="Peptidase_M24"/>
    <property type="match status" value="1"/>
</dbReference>
<organism evidence="4">
    <name type="scientific">bioreactor metagenome</name>
    <dbReference type="NCBI Taxonomy" id="1076179"/>
    <lineage>
        <taxon>unclassified sequences</taxon>
        <taxon>metagenomes</taxon>
        <taxon>ecological metagenomes</taxon>
    </lineage>
</organism>
<evidence type="ECO:0000256" key="2">
    <source>
        <dbReference type="ARBA" id="ARBA00022801"/>
    </source>
</evidence>
<dbReference type="AlphaFoldDB" id="A0A645HMT2"/>
<evidence type="ECO:0000256" key="1">
    <source>
        <dbReference type="ARBA" id="ARBA00022723"/>
    </source>
</evidence>
<dbReference type="GO" id="GO:0046872">
    <property type="term" value="F:metal ion binding"/>
    <property type="evidence" value="ECO:0007669"/>
    <property type="project" value="UniProtKB-KW"/>
</dbReference>
<dbReference type="GO" id="GO:0004177">
    <property type="term" value="F:aminopeptidase activity"/>
    <property type="evidence" value="ECO:0007669"/>
    <property type="project" value="UniProtKB-KW"/>
</dbReference>
<feature type="domain" description="Peptidase M24" evidence="3">
    <location>
        <begin position="2"/>
        <end position="94"/>
    </location>
</feature>
<dbReference type="Gene3D" id="3.90.230.10">
    <property type="entry name" value="Creatinase/methionine aminopeptidase superfamily"/>
    <property type="match status" value="1"/>
</dbReference>
<dbReference type="PANTHER" id="PTHR46112">
    <property type="entry name" value="AMINOPEPTIDASE"/>
    <property type="match status" value="1"/>
</dbReference>
<comment type="caution">
    <text evidence="4">The sequence shown here is derived from an EMBL/GenBank/DDBJ whole genome shotgun (WGS) entry which is preliminary data.</text>
</comment>
<evidence type="ECO:0000313" key="4">
    <source>
        <dbReference type="EMBL" id="MPN39876.1"/>
    </source>
</evidence>
<keyword evidence="4" id="KW-0645">Protease</keyword>
<evidence type="ECO:0000259" key="3">
    <source>
        <dbReference type="Pfam" id="PF00557"/>
    </source>
</evidence>
<dbReference type="EC" id="3.4.11.-" evidence="4"/>
<keyword evidence="1" id="KW-0479">Metal-binding</keyword>
<accession>A0A645HMT2</accession>
<keyword evidence="2 4" id="KW-0378">Hydrolase</keyword>
<protein>
    <submittedName>
        <fullName evidence="4">Aminopeptidase YpdF</fullName>
        <ecNumber evidence="4">3.4.11.-</ecNumber>
    </submittedName>
</protein>
<dbReference type="InterPro" id="IPR050659">
    <property type="entry name" value="Peptidase_M24B"/>
</dbReference>